<organism evidence="1">
    <name type="scientific">bioreactor metagenome</name>
    <dbReference type="NCBI Taxonomy" id="1076179"/>
    <lineage>
        <taxon>unclassified sequences</taxon>
        <taxon>metagenomes</taxon>
        <taxon>ecological metagenomes</taxon>
    </lineage>
</organism>
<evidence type="ECO:0000313" key="1">
    <source>
        <dbReference type="EMBL" id="MPM93682.1"/>
    </source>
</evidence>
<sequence length="105" mass="12057">MAKYIEQDPEYVRQYIGTDNGIGDTGGLVQYKNLVSPDPLFNKVKALYDVSIRSGVFEEKTGVELKQHVDISVFEEAVSRLIAEYPDDATYRRILELYQKDNTDY</sequence>
<reference evidence="1" key="1">
    <citation type="submission" date="2019-08" db="EMBL/GenBank/DDBJ databases">
        <authorList>
            <person name="Kucharzyk K."/>
            <person name="Murdoch R.W."/>
            <person name="Higgins S."/>
            <person name="Loffler F."/>
        </authorList>
    </citation>
    <scope>NUCLEOTIDE SEQUENCE</scope>
</reference>
<dbReference type="EMBL" id="VSSQ01040436">
    <property type="protein sequence ID" value="MPM93682.1"/>
    <property type="molecule type" value="Genomic_DNA"/>
</dbReference>
<gene>
    <name evidence="1" type="ORF">SDC9_140824</name>
</gene>
<dbReference type="AlphaFoldDB" id="A0A645DZD0"/>
<name>A0A645DZD0_9ZZZZ</name>
<accession>A0A645DZD0</accession>
<comment type="caution">
    <text evidence="1">The sequence shown here is derived from an EMBL/GenBank/DDBJ whole genome shotgun (WGS) entry which is preliminary data.</text>
</comment>
<protein>
    <submittedName>
        <fullName evidence="1">Uncharacterized protein</fullName>
    </submittedName>
</protein>
<proteinExistence type="predicted"/>